<gene>
    <name evidence="12" type="ORF">HPHI1048_LOCUS23057</name>
</gene>
<name>A0A7S0NDQ5_9CRYP</name>
<evidence type="ECO:0000256" key="1">
    <source>
        <dbReference type="ARBA" id="ARBA00004138"/>
    </source>
</evidence>
<proteinExistence type="predicted"/>
<dbReference type="GO" id="GO:0061512">
    <property type="term" value="P:protein localization to cilium"/>
    <property type="evidence" value="ECO:0007669"/>
    <property type="project" value="TreeGrafter"/>
</dbReference>
<protein>
    <recommendedName>
        <fullName evidence="2">Intraflagellar transport protein 122 homolog</fullName>
    </recommendedName>
</protein>
<dbReference type="PANTHER" id="PTHR12764:SF4">
    <property type="entry name" value="INTRAFLAGELLAR TRANSPORT PROTEIN 122 HOMOLOG"/>
    <property type="match status" value="1"/>
</dbReference>
<dbReference type="InterPro" id="IPR039857">
    <property type="entry name" value="Ift122/121"/>
</dbReference>
<organism evidence="12">
    <name type="scientific">Hanusia phi</name>
    <dbReference type="NCBI Taxonomy" id="3032"/>
    <lineage>
        <taxon>Eukaryota</taxon>
        <taxon>Cryptophyceae</taxon>
        <taxon>Pyrenomonadales</taxon>
        <taxon>Geminigeraceae</taxon>
        <taxon>Hanusia</taxon>
    </lineage>
</organism>
<keyword evidence="3 7" id="KW-0853">WD repeat</keyword>
<evidence type="ECO:0000256" key="6">
    <source>
        <dbReference type="ARBA" id="ARBA00023273"/>
    </source>
</evidence>
<evidence type="ECO:0000256" key="4">
    <source>
        <dbReference type="ARBA" id="ARBA00022737"/>
    </source>
</evidence>
<dbReference type="InterPro" id="IPR056153">
    <property type="entry name" value="Beta-prop_IFT122_1st"/>
</dbReference>
<dbReference type="Pfam" id="PF25295">
    <property type="entry name" value="TPR_IFT122"/>
    <property type="match status" value="1"/>
</dbReference>
<evidence type="ECO:0000256" key="2">
    <source>
        <dbReference type="ARBA" id="ARBA00019442"/>
    </source>
</evidence>
<dbReference type="Gene3D" id="1.25.40.470">
    <property type="match status" value="1"/>
</dbReference>
<feature type="domain" description="IFT122 first beta-propeller" evidence="10">
    <location>
        <begin position="2"/>
        <end position="190"/>
    </location>
</feature>
<dbReference type="AlphaFoldDB" id="A0A7S0NDQ5"/>
<dbReference type="PROSITE" id="PS50294">
    <property type="entry name" value="WD_REPEATS_REGION"/>
    <property type="match status" value="1"/>
</dbReference>
<dbReference type="InterPro" id="IPR015943">
    <property type="entry name" value="WD40/YVTN_repeat-like_dom_sf"/>
</dbReference>
<dbReference type="GO" id="GO:1905515">
    <property type="term" value="P:non-motile cilium assembly"/>
    <property type="evidence" value="ECO:0007669"/>
    <property type="project" value="TreeGrafter"/>
</dbReference>
<dbReference type="InterPro" id="IPR036322">
    <property type="entry name" value="WD40_repeat_dom_sf"/>
</dbReference>
<keyword evidence="5" id="KW-0969">Cilium</keyword>
<dbReference type="InterPro" id="IPR057411">
    <property type="entry name" value="TPR_IFT122"/>
</dbReference>
<dbReference type="Pfam" id="PF23381">
    <property type="entry name" value="Beta-prop_IFT122_1st"/>
    <property type="match status" value="1"/>
</dbReference>
<evidence type="ECO:0000256" key="7">
    <source>
        <dbReference type="PROSITE-ProRule" id="PRU00221"/>
    </source>
</evidence>
<evidence type="ECO:0000259" key="9">
    <source>
        <dbReference type="Pfam" id="PF23377"/>
    </source>
</evidence>
<feature type="domain" description="Intraflagellar transport protein 122 homolog TPR" evidence="11">
    <location>
        <begin position="561"/>
        <end position="944"/>
    </location>
</feature>
<dbReference type="SUPFAM" id="SSF50978">
    <property type="entry name" value="WD40 repeat-like"/>
    <property type="match status" value="2"/>
</dbReference>
<comment type="subcellular location">
    <subcellularLocation>
        <location evidence="1">Cell projection</location>
        <location evidence="1">Cilium</location>
    </subcellularLocation>
</comment>
<evidence type="ECO:0000259" key="10">
    <source>
        <dbReference type="Pfam" id="PF23381"/>
    </source>
</evidence>
<dbReference type="GO" id="GO:0035721">
    <property type="term" value="P:intraciliary retrograde transport"/>
    <property type="evidence" value="ECO:0007669"/>
    <property type="project" value="TreeGrafter"/>
</dbReference>
<dbReference type="PROSITE" id="PS50082">
    <property type="entry name" value="WD_REPEATS_2"/>
    <property type="match status" value="1"/>
</dbReference>
<dbReference type="Gene3D" id="2.130.10.10">
    <property type="entry name" value="YVTN repeat-like/Quinoprotein amine dehydrogenase"/>
    <property type="match status" value="2"/>
</dbReference>
<keyword evidence="6" id="KW-0966">Cell projection</keyword>
<feature type="region of interest" description="Disordered" evidence="8">
    <location>
        <begin position="1042"/>
        <end position="1066"/>
    </location>
</feature>
<accession>A0A7S0NDQ5</accession>
<sequence length="1176" mass="133127">MRSVLTWQANTSEGQATAAVVYDLCFNPLGSQLVVASGHLVLVYDASDGSLLHKLKGHKDTVYCVTYSKDGKRFASGGADKNVIIWKNTAEGILKFAHNDTIQALSYNPVSLQLASVTATDFGIWSPDQKSVSKHKIQARGLCCSWSNDGTLLAIGQYDGNVTVRTRDGKERLKITRNAPVWSVNFRPNTQEGENILAVGTWDQMLTMHNCDNDPTIIGEKVLNMDPCSVRYFSNGEYMVVGGSDCKSHLCNHEGVQLQMICERDDWIWSIAPRPKQNYIAVACNDGTIAMYQLIFSTVHGLYQDRYAYRDFMTNVIVQNLVTEQKAKIQCQAHVKKIAIYKDRLAIQLPDKIQVYERKGDDDHSHQYVKRSTIHKSLECNLLVVTSNHLILCLERKLQLLNFKGVKEREWVLDAIIRYIKIAGGPPRREGLLVGLKNGQVLQIFIDNPFPISIVNHDKSIRCLDISCSRRKLALVDELANVVVYDIQTQEELYRDVNANSVAWNSVLESQLCYSGKDQLSIKTGDFPPHREKMRGFVVGVRGSKVFCLHYLAMNTVNVPQSAAMYRYLEKKMMSEAYKVATMGVTDSDWQALAMEALMVMDLDVAQKAFIRNRDMRFIDLINRIKASRKLSGHDDNVFLAEALALRGQYQEAGKVYAKCGRVDLAIKMFSDLKLWEDARNIANHAQGVDIKDLTREQALWAVENNDWKTAAAIFVTSEEYGKAINIMSQHNMVDELIDVVRRLDKNDVNNLAKCADTFRASGHTLYAKETYIKMSDTKSLMELYVESEKWDEAFLLLKQYPHMKDVVYLPYATWLSANDRFEEAQEAFRMAGSPQKAIEMLETLSAAAVSTQSYKNAGYYYWMRAIETNQLYPPGSGRELEEQGLQQFVEFSEIADIFYAYQIISDYITEPFFSGNFETVFHTARFLLSLLQNRVNPPGVSKIYILWALAETALKFECFKVARRALDQLANLHLPDGWSGKVDLASLKVRSKPASDKEGFVGQESVFSGVRSFANFDILPLVEFQLERGISDKEAETLLSKQGGSRKISKSRSGGRERQTGSGNMLTFDDDDVDMALSNNSLAEFQQQLLSAPSDTLPTCSREILAQLNFEDVIIRKSKYHLIPTQYYRVMVQDTPVYVCQSCSRMFIEEDFEILYLKDGCCPFCRSQNPEEASE</sequence>
<dbReference type="InterPro" id="IPR001680">
    <property type="entry name" value="WD40_rpt"/>
</dbReference>
<keyword evidence="4" id="KW-0677">Repeat</keyword>
<dbReference type="EMBL" id="HBEO01034088">
    <property type="protein sequence ID" value="CAD8507304.1"/>
    <property type="molecule type" value="Transcribed_RNA"/>
</dbReference>
<dbReference type="Pfam" id="PF25143">
    <property type="entry name" value="Zn_ribbon_IFT122_C"/>
    <property type="match status" value="1"/>
</dbReference>
<evidence type="ECO:0000259" key="11">
    <source>
        <dbReference type="Pfam" id="PF25295"/>
    </source>
</evidence>
<evidence type="ECO:0000256" key="5">
    <source>
        <dbReference type="ARBA" id="ARBA00023069"/>
    </source>
</evidence>
<dbReference type="GO" id="GO:0097730">
    <property type="term" value="C:non-motile cilium"/>
    <property type="evidence" value="ECO:0007669"/>
    <property type="project" value="TreeGrafter"/>
</dbReference>
<evidence type="ECO:0000313" key="12">
    <source>
        <dbReference type="EMBL" id="CAD8507304.1"/>
    </source>
</evidence>
<reference evidence="12" key="1">
    <citation type="submission" date="2021-01" db="EMBL/GenBank/DDBJ databases">
        <authorList>
            <person name="Corre E."/>
            <person name="Pelletier E."/>
            <person name="Niang G."/>
            <person name="Scheremetjew M."/>
            <person name="Finn R."/>
            <person name="Kale V."/>
            <person name="Holt S."/>
            <person name="Cochrane G."/>
            <person name="Meng A."/>
            <person name="Brown T."/>
            <person name="Cohen L."/>
        </authorList>
    </citation>
    <scope>NUCLEOTIDE SEQUENCE</scope>
    <source>
        <strain evidence="12">CCMP325</strain>
    </source>
</reference>
<evidence type="ECO:0000256" key="3">
    <source>
        <dbReference type="ARBA" id="ARBA00022574"/>
    </source>
</evidence>
<evidence type="ECO:0000256" key="8">
    <source>
        <dbReference type="SAM" id="MobiDB-lite"/>
    </source>
</evidence>
<feature type="repeat" description="WD" evidence="7">
    <location>
        <begin position="55"/>
        <end position="87"/>
    </location>
</feature>
<feature type="domain" description="IFT122 second beta-propeller" evidence="9">
    <location>
        <begin position="300"/>
        <end position="554"/>
    </location>
</feature>
<dbReference type="GO" id="GO:0030991">
    <property type="term" value="C:intraciliary transport particle A"/>
    <property type="evidence" value="ECO:0007669"/>
    <property type="project" value="TreeGrafter"/>
</dbReference>
<dbReference type="PANTHER" id="PTHR12764">
    <property type="entry name" value="WD REPEAT DOMAIN-RELATED"/>
    <property type="match status" value="1"/>
</dbReference>
<dbReference type="InterPro" id="IPR056152">
    <property type="entry name" value="Beta-prop_IFT122_2nd"/>
</dbReference>
<dbReference type="Pfam" id="PF23377">
    <property type="entry name" value="Beta-prop_IFT122_2nd"/>
    <property type="match status" value="1"/>
</dbReference>
<dbReference type="SMART" id="SM00320">
    <property type="entry name" value="WD40"/>
    <property type="match status" value="8"/>
</dbReference>